<dbReference type="STRING" id="1616788.AR543_20355"/>
<feature type="transmembrane region" description="Helical" evidence="1">
    <location>
        <begin position="98"/>
        <end position="113"/>
    </location>
</feature>
<keyword evidence="1" id="KW-1133">Transmembrane helix</keyword>
<feature type="transmembrane region" description="Helical" evidence="1">
    <location>
        <begin position="245"/>
        <end position="269"/>
    </location>
</feature>
<evidence type="ECO:0000313" key="4">
    <source>
        <dbReference type="Proteomes" id="UP000078148"/>
    </source>
</evidence>
<dbReference type="PANTHER" id="PTHR30590">
    <property type="entry name" value="INNER MEMBRANE PROTEIN"/>
    <property type="match status" value="1"/>
</dbReference>
<feature type="transmembrane region" description="Helical" evidence="1">
    <location>
        <begin position="119"/>
        <end position="134"/>
    </location>
</feature>
<feature type="domain" description="DUF418" evidence="2">
    <location>
        <begin position="231"/>
        <end position="383"/>
    </location>
</feature>
<organism evidence="3 4">
    <name type="scientific">Paenibacillus bovis</name>
    <dbReference type="NCBI Taxonomy" id="1616788"/>
    <lineage>
        <taxon>Bacteria</taxon>
        <taxon>Bacillati</taxon>
        <taxon>Bacillota</taxon>
        <taxon>Bacilli</taxon>
        <taxon>Bacillales</taxon>
        <taxon>Paenibacillaceae</taxon>
        <taxon>Paenibacillus</taxon>
    </lineage>
</organism>
<keyword evidence="1" id="KW-0812">Transmembrane</keyword>
<dbReference type="InterPro" id="IPR052529">
    <property type="entry name" value="Bact_Transport_Assoc"/>
</dbReference>
<accession>A0A172ZKH1</accession>
<dbReference type="KEGG" id="pbv:AR543_20355"/>
<protein>
    <recommendedName>
        <fullName evidence="2">DUF418 domain-containing protein</fullName>
    </recommendedName>
</protein>
<feature type="transmembrane region" description="Helical" evidence="1">
    <location>
        <begin position="141"/>
        <end position="162"/>
    </location>
</feature>
<feature type="transmembrane region" description="Helical" evidence="1">
    <location>
        <begin position="318"/>
        <end position="338"/>
    </location>
</feature>
<dbReference type="Pfam" id="PF04235">
    <property type="entry name" value="DUF418"/>
    <property type="match status" value="1"/>
</dbReference>
<evidence type="ECO:0000256" key="1">
    <source>
        <dbReference type="SAM" id="Phobius"/>
    </source>
</evidence>
<dbReference type="InterPro" id="IPR007349">
    <property type="entry name" value="DUF418"/>
</dbReference>
<dbReference type="EMBL" id="CP013023">
    <property type="protein sequence ID" value="ANF98126.1"/>
    <property type="molecule type" value="Genomic_DNA"/>
</dbReference>
<feature type="transmembrane region" description="Helical" evidence="1">
    <location>
        <begin position="16"/>
        <end position="38"/>
    </location>
</feature>
<feature type="transmembrane region" description="Helical" evidence="1">
    <location>
        <begin position="58"/>
        <end position="77"/>
    </location>
</feature>
<feature type="transmembrane region" description="Helical" evidence="1">
    <location>
        <begin position="275"/>
        <end position="297"/>
    </location>
</feature>
<name>A0A172ZKH1_9BACL</name>
<dbReference type="Proteomes" id="UP000078148">
    <property type="component" value="Chromosome"/>
</dbReference>
<sequence>MYIPPRRLKMIDAMRGFSLLGIILANMLIFQYGSWGAFDLKEPGFSTTDHVVNGLLEVLVVGSFMPIFAFLFGFGIIKMKESLESRQLSPYPYLSRRFLLLMVIGMLHGFFIWEGDILTYYGLYGFVLLLFIRCQPRTLMIWTSIGFGMMLLFGGLGLLVPVDTAITAAERSYHLETLHVYSTGSYTDILVQRNMTMPGIEFPLVFILIFLLMGMTSMLYIPLFWLGMYMAKTRMFDDPQSKSAFYLKGMLIFLPIGLISKLMMFIMPALDWETFSLLFGGPILSIGYIFAFAWLYLKWQSAKWMNGFVAVGKLSLTNYLLQSVICTTIYYGYGLGLFGQLGVAWGTLIAVLVYALQFVFSPLYLRKYSYGPVEKLLRMWTNWSRSGKLPTHPHSPNPVQPAARHM</sequence>
<evidence type="ECO:0000259" key="2">
    <source>
        <dbReference type="Pfam" id="PF04235"/>
    </source>
</evidence>
<reference evidence="3 4" key="2">
    <citation type="journal article" date="2016" name="Int. J. Syst. Evol. Microbiol.">
        <title>Paenibacillus bovis sp. nov., isolated from raw yak (Bos grunniens) milk.</title>
        <authorList>
            <person name="Gao C."/>
            <person name="Han J."/>
            <person name="Liu Z."/>
            <person name="Xu X."/>
            <person name="Hang F."/>
            <person name="Wu Z."/>
        </authorList>
    </citation>
    <scope>NUCLEOTIDE SEQUENCE [LARGE SCALE GENOMIC DNA]</scope>
    <source>
        <strain evidence="3 4">BD3526</strain>
    </source>
</reference>
<proteinExistence type="predicted"/>
<dbReference type="AlphaFoldDB" id="A0A172ZKH1"/>
<keyword evidence="1" id="KW-0472">Membrane</keyword>
<gene>
    <name evidence="3" type="ORF">AR543_20355</name>
</gene>
<feature type="transmembrane region" description="Helical" evidence="1">
    <location>
        <begin position="344"/>
        <end position="365"/>
    </location>
</feature>
<feature type="transmembrane region" description="Helical" evidence="1">
    <location>
        <begin position="204"/>
        <end position="225"/>
    </location>
</feature>
<evidence type="ECO:0000313" key="3">
    <source>
        <dbReference type="EMBL" id="ANF98126.1"/>
    </source>
</evidence>
<reference evidence="4" key="1">
    <citation type="submission" date="2015-10" db="EMBL/GenBank/DDBJ databases">
        <title>Genome of Paenibacillus bovis sp. nov.</title>
        <authorList>
            <person name="Wu Z."/>
            <person name="Gao C."/>
            <person name="Liu Z."/>
            <person name="Zheng H."/>
        </authorList>
    </citation>
    <scope>NUCLEOTIDE SEQUENCE [LARGE SCALE GENOMIC DNA]</scope>
    <source>
        <strain evidence="4">BD3526</strain>
    </source>
</reference>
<keyword evidence="4" id="KW-1185">Reference proteome</keyword>
<dbReference type="PANTHER" id="PTHR30590:SF2">
    <property type="entry name" value="INNER MEMBRANE PROTEIN"/>
    <property type="match status" value="1"/>
</dbReference>